<evidence type="ECO:0000313" key="7">
    <source>
        <dbReference type="EMBL" id="MDN4527404.1"/>
    </source>
</evidence>
<keyword evidence="3" id="KW-0326">Glycosidase</keyword>
<proteinExistence type="inferred from homology"/>
<feature type="domain" description="Glycosyl hydrolases family 2 sugar binding" evidence="6">
    <location>
        <begin position="35"/>
        <end position="133"/>
    </location>
</feature>
<dbReference type="Gene3D" id="2.60.120.260">
    <property type="entry name" value="Galactose-binding domain-like"/>
    <property type="match status" value="1"/>
</dbReference>
<dbReference type="InterPro" id="IPR006102">
    <property type="entry name" value="Ig-like_GH2"/>
</dbReference>
<feature type="domain" description="Glycoside hydrolase family 2 immunoglobulin-like beta-sandwich" evidence="4">
    <location>
        <begin position="164"/>
        <end position="269"/>
    </location>
</feature>
<dbReference type="InterPro" id="IPR017853">
    <property type="entry name" value="GH"/>
</dbReference>
<dbReference type="SUPFAM" id="SSF51445">
    <property type="entry name" value="(Trans)glycosidases"/>
    <property type="match status" value="1"/>
</dbReference>
<comment type="similarity">
    <text evidence="1">Belongs to the glycosyl hydrolase 2 family.</text>
</comment>
<dbReference type="Gene3D" id="2.60.40.10">
    <property type="entry name" value="Immunoglobulins"/>
    <property type="match status" value="1"/>
</dbReference>
<dbReference type="InterPro" id="IPR008979">
    <property type="entry name" value="Galactose-bd-like_sf"/>
</dbReference>
<dbReference type="PRINTS" id="PR00132">
    <property type="entry name" value="GLHYDRLASE2"/>
</dbReference>
<dbReference type="InterPro" id="IPR036156">
    <property type="entry name" value="Beta-gal/glucu_dom_sf"/>
</dbReference>
<evidence type="ECO:0000256" key="3">
    <source>
        <dbReference type="ARBA" id="ARBA00023295"/>
    </source>
</evidence>
<evidence type="ECO:0000259" key="4">
    <source>
        <dbReference type="Pfam" id="PF00703"/>
    </source>
</evidence>
<dbReference type="Pfam" id="PF00703">
    <property type="entry name" value="Glyco_hydro_2"/>
    <property type="match status" value="1"/>
</dbReference>
<dbReference type="Proteomes" id="UP001172721">
    <property type="component" value="Unassembled WGS sequence"/>
</dbReference>
<comment type="caution">
    <text evidence="7">The sequence shown here is derived from an EMBL/GenBank/DDBJ whole genome shotgun (WGS) entry which is preliminary data.</text>
</comment>
<reference evidence="7" key="1">
    <citation type="submission" date="2023-07" db="EMBL/GenBank/DDBJ databases">
        <title>Fictibacillus sp. isolated from freshwater pond.</title>
        <authorList>
            <person name="Kirdat K."/>
            <person name="Bhat A."/>
            <person name="Mourya A."/>
            <person name="Yadav A."/>
        </authorList>
    </citation>
    <scope>NUCLEOTIDE SEQUENCE</scope>
    <source>
        <strain evidence="7">NE201</strain>
    </source>
</reference>
<accession>A0ABT8I346</accession>
<dbReference type="GO" id="GO:0016787">
    <property type="term" value="F:hydrolase activity"/>
    <property type="evidence" value="ECO:0007669"/>
    <property type="project" value="UniProtKB-KW"/>
</dbReference>
<protein>
    <submittedName>
        <fullName evidence="7">Glycoside hydrolase family 2 TIM barrel-domain containing protein</fullName>
    </submittedName>
</protein>
<evidence type="ECO:0000256" key="1">
    <source>
        <dbReference type="ARBA" id="ARBA00007401"/>
    </source>
</evidence>
<dbReference type="Gene3D" id="3.20.20.80">
    <property type="entry name" value="Glycosidases"/>
    <property type="match status" value="1"/>
</dbReference>
<dbReference type="PANTHER" id="PTHR42732">
    <property type="entry name" value="BETA-GALACTOSIDASE"/>
    <property type="match status" value="1"/>
</dbReference>
<dbReference type="InterPro" id="IPR006103">
    <property type="entry name" value="Glyco_hydro_2_cat"/>
</dbReference>
<keyword evidence="8" id="KW-1185">Reference proteome</keyword>
<feature type="domain" description="Glycoside hydrolase family 2 catalytic" evidence="5">
    <location>
        <begin position="271"/>
        <end position="470"/>
    </location>
</feature>
<name>A0ABT8I346_9BACL</name>
<dbReference type="Pfam" id="PF02836">
    <property type="entry name" value="Glyco_hydro_2_C"/>
    <property type="match status" value="1"/>
</dbReference>
<evidence type="ECO:0000256" key="2">
    <source>
        <dbReference type="ARBA" id="ARBA00022801"/>
    </source>
</evidence>
<evidence type="ECO:0000259" key="5">
    <source>
        <dbReference type="Pfam" id="PF02836"/>
    </source>
</evidence>
<dbReference type="SUPFAM" id="SSF49785">
    <property type="entry name" value="Galactose-binding domain-like"/>
    <property type="match status" value="1"/>
</dbReference>
<keyword evidence="2 7" id="KW-0378">Hydrolase</keyword>
<sequence>MQRSVNLSGEWKMFIDFEEQIKQVHDIVETGKWQSVQVPSCWEQYEINKKSDGPVWYQKSFFLPDAWRDETLYIQFEGVNYFCEVWLNDIFIGSHEGGWNTFNFTFPEESVLNNEENVLTVKVIKQGNTFPIREHLAGFLPDVGVVFGGIWKPVHIRVQPSILIQDVFVKPRVTTQEIELDYKADLFDPVGDENITFSIFDQDQNKVGGKTEFLDPLQTDWKKPRQLTVSFTHSVVLWEPENPILYTLEVLVNRRGEVIDRKEIKFGMREVTVKGDQILLNGTPFYLRGVLHWGWYGEHIAPIPSRKEIREELKRIKEQGFNMVKHCLYVPIQDYFDIADELGIFLWQELPMWLPSVNEGFENRVFYQYERIIKEIRNHPSLILWTLGCELNQSVSSNLLKRLYETTKELTDNALVRDNSGSGECYGGLLKEFADFYDYHFYNDIHFYRDLIQQFAGSWRETKPWFFGEFCDYDVFRNISELRGKYGGKLPWWLKNNDIENPGSAVQAWKWSEQEERVKALKLPYSEDELRKNSVKSALVYRKNVLELVRTYKNITGYSLTSIKSNPVATSAIFDDYGQAYHDSEDVKRFNSDTVISLTWDNKRGWTNGGDRLINWDPYNYRSNEIVRPHFFVSHYGTNSISNASLVWEVRGEGQSESYCSGMIENLSFYKGEATEAGVGEFVCPTVDEPKKLVLRATLVTEERKLDNQWELWIFPETSKMKGDRLDILIDDPFHVFDGIKEIYPTRYFSTSITDKTQIIVTSNLTDSHKAFMEKGGAVFYLQRGEGCFPVSSLPFWRESVQLFYRHPVTDAFPHESHTSLAMYGLASDTAFNIQEIDSASLIGRLDARNFNLHSYMFEKEIGKGKLIATTLRFDGGLGSEPSGLKYNPAASYWLDIIIQYLLKRGANGHDRIQYLSQSSEN</sequence>
<evidence type="ECO:0000259" key="6">
    <source>
        <dbReference type="Pfam" id="PF02837"/>
    </source>
</evidence>
<dbReference type="InterPro" id="IPR006104">
    <property type="entry name" value="Glyco_hydro_2_N"/>
</dbReference>
<gene>
    <name evidence="7" type="ORF">QYB97_23275</name>
</gene>
<dbReference type="SUPFAM" id="SSF49303">
    <property type="entry name" value="beta-Galactosidase/glucuronidase domain"/>
    <property type="match status" value="1"/>
</dbReference>
<evidence type="ECO:0000313" key="8">
    <source>
        <dbReference type="Proteomes" id="UP001172721"/>
    </source>
</evidence>
<dbReference type="EMBL" id="JAUHTR010000022">
    <property type="protein sequence ID" value="MDN4527404.1"/>
    <property type="molecule type" value="Genomic_DNA"/>
</dbReference>
<dbReference type="PANTHER" id="PTHR42732:SF1">
    <property type="entry name" value="BETA-MANNOSIDASE"/>
    <property type="match status" value="1"/>
</dbReference>
<dbReference type="Pfam" id="PF02837">
    <property type="entry name" value="Glyco_hydro_2_N"/>
    <property type="match status" value="1"/>
</dbReference>
<organism evidence="7 8">
    <name type="scientific">Fictibacillus fluitans</name>
    <dbReference type="NCBI Taxonomy" id="3058422"/>
    <lineage>
        <taxon>Bacteria</taxon>
        <taxon>Bacillati</taxon>
        <taxon>Bacillota</taxon>
        <taxon>Bacilli</taxon>
        <taxon>Bacillales</taxon>
        <taxon>Fictibacillaceae</taxon>
        <taxon>Fictibacillus</taxon>
    </lineage>
</organism>
<dbReference type="InterPro" id="IPR051913">
    <property type="entry name" value="GH2_Domain-Containing"/>
</dbReference>
<dbReference type="RefSeq" id="WP_301168394.1">
    <property type="nucleotide sequence ID" value="NZ_JAUHTR010000022.1"/>
</dbReference>
<dbReference type="InterPro" id="IPR013783">
    <property type="entry name" value="Ig-like_fold"/>
</dbReference>
<dbReference type="InterPro" id="IPR006101">
    <property type="entry name" value="Glyco_hydro_2"/>
</dbReference>